<dbReference type="InterPro" id="IPR017937">
    <property type="entry name" value="Thioredoxin_CS"/>
</dbReference>
<name>A0A7D9EF22_PARCT</name>
<comment type="caution">
    <text evidence="2">The sequence shown here is derived from an EMBL/GenBank/DDBJ whole genome shotgun (WGS) entry which is preliminary data.</text>
</comment>
<evidence type="ECO:0000256" key="1">
    <source>
        <dbReference type="ARBA" id="ARBA00023157"/>
    </source>
</evidence>
<dbReference type="PROSITE" id="PS51352">
    <property type="entry name" value="THIOREDOXIN_2"/>
    <property type="match status" value="1"/>
</dbReference>
<accession>A0A7D9EF22</accession>
<protein>
    <submittedName>
        <fullName evidence="2">Thioredoxin</fullName>
    </submittedName>
</protein>
<dbReference type="Proteomes" id="UP001152795">
    <property type="component" value="Unassembled WGS sequence"/>
</dbReference>
<feature type="non-terminal residue" evidence="2">
    <location>
        <position position="70"/>
    </location>
</feature>
<dbReference type="PROSITE" id="PS00194">
    <property type="entry name" value="THIOREDOXIN_1"/>
    <property type="match status" value="1"/>
</dbReference>
<reference evidence="2" key="1">
    <citation type="submission" date="2020-04" db="EMBL/GenBank/DDBJ databases">
        <authorList>
            <person name="Alioto T."/>
            <person name="Alioto T."/>
            <person name="Gomez Garrido J."/>
        </authorList>
    </citation>
    <scope>NUCLEOTIDE SEQUENCE</scope>
    <source>
        <strain evidence="2">A484AB</strain>
    </source>
</reference>
<sequence length="70" mass="7860">NDGRYLETKADFDKFLEENKDKLVVIDFTAAWCGPCQTIAPFFESLTGKYTNAAFAKVDVDANEVCDFVL</sequence>
<evidence type="ECO:0000313" key="2">
    <source>
        <dbReference type="EMBL" id="CAB4006990.1"/>
    </source>
</evidence>
<keyword evidence="3" id="KW-1185">Reference proteome</keyword>
<dbReference type="InterPro" id="IPR036249">
    <property type="entry name" value="Thioredoxin-like_sf"/>
</dbReference>
<dbReference type="Gene3D" id="3.40.30.10">
    <property type="entry name" value="Glutaredoxin"/>
    <property type="match status" value="1"/>
</dbReference>
<evidence type="ECO:0000313" key="3">
    <source>
        <dbReference type="Proteomes" id="UP001152795"/>
    </source>
</evidence>
<gene>
    <name evidence="2" type="ORF">PACLA_8A031424</name>
</gene>
<dbReference type="PANTHER" id="PTHR46115">
    <property type="entry name" value="THIOREDOXIN-LIKE PROTEIN 1"/>
    <property type="match status" value="1"/>
</dbReference>
<dbReference type="Pfam" id="PF00085">
    <property type="entry name" value="Thioredoxin"/>
    <property type="match status" value="1"/>
</dbReference>
<proteinExistence type="predicted"/>
<keyword evidence="1" id="KW-1015">Disulfide bond</keyword>
<dbReference type="InterPro" id="IPR013766">
    <property type="entry name" value="Thioredoxin_domain"/>
</dbReference>
<dbReference type="EMBL" id="CACRXK020005667">
    <property type="protein sequence ID" value="CAB4006990.1"/>
    <property type="molecule type" value="Genomic_DNA"/>
</dbReference>
<dbReference type="SUPFAM" id="SSF52833">
    <property type="entry name" value="Thioredoxin-like"/>
    <property type="match status" value="1"/>
</dbReference>
<dbReference type="CDD" id="cd02947">
    <property type="entry name" value="TRX_family"/>
    <property type="match status" value="1"/>
</dbReference>
<organism evidence="2 3">
    <name type="scientific">Paramuricea clavata</name>
    <name type="common">Red gorgonian</name>
    <name type="synonym">Violescent sea-whip</name>
    <dbReference type="NCBI Taxonomy" id="317549"/>
    <lineage>
        <taxon>Eukaryota</taxon>
        <taxon>Metazoa</taxon>
        <taxon>Cnidaria</taxon>
        <taxon>Anthozoa</taxon>
        <taxon>Octocorallia</taxon>
        <taxon>Malacalcyonacea</taxon>
        <taxon>Plexauridae</taxon>
        <taxon>Paramuricea</taxon>
    </lineage>
</organism>
<dbReference type="OrthoDB" id="2121326at2759"/>
<dbReference type="AlphaFoldDB" id="A0A7D9EF22"/>